<accession>A0A5C3LM95</accession>
<proteinExistence type="predicted"/>
<keyword evidence="4" id="KW-1185">Reference proteome</keyword>
<keyword evidence="2" id="KW-0732">Signal</keyword>
<feature type="region of interest" description="Disordered" evidence="1">
    <location>
        <begin position="81"/>
        <end position="106"/>
    </location>
</feature>
<dbReference type="Proteomes" id="UP000308652">
    <property type="component" value="Unassembled WGS sequence"/>
</dbReference>
<sequence length="204" mass="21960">MRIGSLLITLSLASTAFVSALPAGYRSSIIFRVFNDSTNIYLRELADGPLNSRSEYEEVDLIAREIGRPLKWAKKFIPSRGRAKSSPLSTKIASKTPQSHHQASSSVNAGGLTAPVLNHALAKARNNQQHLKPGSKPKGKVATTIGKIKNKIRKEKGSKALPAHPPPEKLPVLDISRKFSDKVLPPTPGPASPVIPDDRIGIAL</sequence>
<evidence type="ECO:0000256" key="1">
    <source>
        <dbReference type="SAM" id="MobiDB-lite"/>
    </source>
</evidence>
<protein>
    <submittedName>
        <fullName evidence="3">Uncharacterized protein</fullName>
    </submittedName>
</protein>
<evidence type="ECO:0000313" key="4">
    <source>
        <dbReference type="Proteomes" id="UP000308652"/>
    </source>
</evidence>
<dbReference type="EMBL" id="ML213649">
    <property type="protein sequence ID" value="TFK33393.1"/>
    <property type="molecule type" value="Genomic_DNA"/>
</dbReference>
<feature type="compositionally biased region" description="Polar residues" evidence="1">
    <location>
        <begin position="86"/>
        <end position="106"/>
    </location>
</feature>
<reference evidence="3 4" key="1">
    <citation type="journal article" date="2019" name="Nat. Ecol. Evol.">
        <title>Megaphylogeny resolves global patterns of mushroom evolution.</title>
        <authorList>
            <person name="Varga T."/>
            <person name="Krizsan K."/>
            <person name="Foldi C."/>
            <person name="Dima B."/>
            <person name="Sanchez-Garcia M."/>
            <person name="Sanchez-Ramirez S."/>
            <person name="Szollosi G.J."/>
            <person name="Szarkandi J.G."/>
            <person name="Papp V."/>
            <person name="Albert L."/>
            <person name="Andreopoulos W."/>
            <person name="Angelini C."/>
            <person name="Antonin V."/>
            <person name="Barry K.W."/>
            <person name="Bougher N.L."/>
            <person name="Buchanan P."/>
            <person name="Buyck B."/>
            <person name="Bense V."/>
            <person name="Catcheside P."/>
            <person name="Chovatia M."/>
            <person name="Cooper J."/>
            <person name="Damon W."/>
            <person name="Desjardin D."/>
            <person name="Finy P."/>
            <person name="Geml J."/>
            <person name="Haridas S."/>
            <person name="Hughes K."/>
            <person name="Justo A."/>
            <person name="Karasinski D."/>
            <person name="Kautmanova I."/>
            <person name="Kiss B."/>
            <person name="Kocsube S."/>
            <person name="Kotiranta H."/>
            <person name="LaButti K.M."/>
            <person name="Lechner B.E."/>
            <person name="Liimatainen K."/>
            <person name="Lipzen A."/>
            <person name="Lukacs Z."/>
            <person name="Mihaltcheva S."/>
            <person name="Morgado L.N."/>
            <person name="Niskanen T."/>
            <person name="Noordeloos M.E."/>
            <person name="Ohm R.A."/>
            <person name="Ortiz-Santana B."/>
            <person name="Ovrebo C."/>
            <person name="Racz N."/>
            <person name="Riley R."/>
            <person name="Savchenko A."/>
            <person name="Shiryaev A."/>
            <person name="Soop K."/>
            <person name="Spirin V."/>
            <person name="Szebenyi C."/>
            <person name="Tomsovsky M."/>
            <person name="Tulloss R.E."/>
            <person name="Uehling J."/>
            <person name="Grigoriev I.V."/>
            <person name="Vagvolgyi C."/>
            <person name="Papp T."/>
            <person name="Martin F.M."/>
            <person name="Miettinen O."/>
            <person name="Hibbett D.S."/>
            <person name="Nagy L.G."/>
        </authorList>
    </citation>
    <scope>NUCLEOTIDE SEQUENCE [LARGE SCALE GENOMIC DNA]</scope>
    <source>
        <strain evidence="3 4">CBS 166.37</strain>
    </source>
</reference>
<name>A0A5C3LM95_9AGAR</name>
<feature type="signal peptide" evidence="2">
    <location>
        <begin position="1"/>
        <end position="20"/>
    </location>
</feature>
<gene>
    <name evidence="3" type="ORF">BDQ12DRAFT_691202</name>
</gene>
<evidence type="ECO:0000256" key="2">
    <source>
        <dbReference type="SAM" id="SignalP"/>
    </source>
</evidence>
<dbReference type="AlphaFoldDB" id="A0A5C3LM95"/>
<evidence type="ECO:0000313" key="3">
    <source>
        <dbReference type="EMBL" id="TFK33393.1"/>
    </source>
</evidence>
<feature type="chain" id="PRO_5023109810" evidence="2">
    <location>
        <begin position="21"/>
        <end position="204"/>
    </location>
</feature>
<organism evidence="3 4">
    <name type="scientific">Crucibulum laeve</name>
    <dbReference type="NCBI Taxonomy" id="68775"/>
    <lineage>
        <taxon>Eukaryota</taxon>
        <taxon>Fungi</taxon>
        <taxon>Dikarya</taxon>
        <taxon>Basidiomycota</taxon>
        <taxon>Agaricomycotina</taxon>
        <taxon>Agaricomycetes</taxon>
        <taxon>Agaricomycetidae</taxon>
        <taxon>Agaricales</taxon>
        <taxon>Agaricineae</taxon>
        <taxon>Nidulariaceae</taxon>
        <taxon>Crucibulum</taxon>
    </lineage>
</organism>